<evidence type="ECO:0000313" key="6">
    <source>
        <dbReference type="Proteomes" id="UP001162480"/>
    </source>
</evidence>
<sequence>MNSIGVIHETSEAGLSSLRLNYLTSTILSFSTDKSNSSGKGTKKSKGMKMSFEKLLADARLLVTRLKDHDSLANTLMESTNALHNQIDAMKRYHDGITELNEIARHRPRSTLVLEIAQENRQIRDLQHENQELRLCLEEHQSALELIMQKYREQVVQLIQSNQFEKSISRSSEQGTDNVQMIDKICEMAAVMQKAVAVDDTAVSKVQERLTQLEIENRGLREMLEICSTTKHRILEEQNQVNSLGNDDSDRATPTKQL</sequence>
<evidence type="ECO:0000256" key="2">
    <source>
        <dbReference type="ARBA" id="ARBA00023054"/>
    </source>
</evidence>
<dbReference type="PANTHER" id="PTHR12186:SF2">
    <property type="entry name" value="FGFR1 ONCOGENE PARTNER 2 HOMOLOG"/>
    <property type="match status" value="1"/>
</dbReference>
<comment type="similarity">
    <text evidence="1">Belongs to the SIKE family.</text>
</comment>
<evidence type="ECO:0000313" key="5">
    <source>
        <dbReference type="EMBL" id="CAI9725321.1"/>
    </source>
</evidence>
<reference evidence="5" key="1">
    <citation type="submission" date="2023-08" db="EMBL/GenBank/DDBJ databases">
        <authorList>
            <person name="Alioto T."/>
            <person name="Alioto T."/>
            <person name="Gomez Garrido J."/>
        </authorList>
    </citation>
    <scope>NUCLEOTIDE SEQUENCE</scope>
</reference>
<dbReference type="EMBL" id="OX597820">
    <property type="protein sequence ID" value="CAI9725321.1"/>
    <property type="molecule type" value="Genomic_DNA"/>
</dbReference>
<gene>
    <name evidence="5" type="ORF">OCTVUL_1B006294</name>
</gene>
<dbReference type="Proteomes" id="UP001162480">
    <property type="component" value="Chromosome 7"/>
</dbReference>
<name>A0AA36B154_OCTVU</name>
<evidence type="ECO:0000256" key="3">
    <source>
        <dbReference type="SAM" id="Coils"/>
    </source>
</evidence>
<dbReference type="PANTHER" id="PTHR12186">
    <property type="entry name" value="SIKE FAMILY MEMBER"/>
    <property type="match status" value="1"/>
</dbReference>
<keyword evidence="2 3" id="KW-0175">Coiled coil</keyword>
<feature type="coiled-coil region" evidence="3">
    <location>
        <begin position="109"/>
        <end position="143"/>
    </location>
</feature>
<feature type="compositionally biased region" description="Polar residues" evidence="4">
    <location>
        <begin position="238"/>
        <end position="247"/>
    </location>
</feature>
<feature type="compositionally biased region" description="Basic and acidic residues" evidence="4">
    <location>
        <begin position="248"/>
        <end position="258"/>
    </location>
</feature>
<accession>A0AA36B154</accession>
<proteinExistence type="inferred from homology"/>
<dbReference type="Pfam" id="PF05769">
    <property type="entry name" value="SIKE"/>
    <property type="match status" value="1"/>
</dbReference>
<evidence type="ECO:0000256" key="1">
    <source>
        <dbReference type="ARBA" id="ARBA00005537"/>
    </source>
</evidence>
<keyword evidence="6" id="KW-1185">Reference proteome</keyword>
<feature type="region of interest" description="Disordered" evidence="4">
    <location>
        <begin position="238"/>
        <end position="258"/>
    </location>
</feature>
<evidence type="ECO:0008006" key="7">
    <source>
        <dbReference type="Google" id="ProtNLM"/>
    </source>
</evidence>
<dbReference type="InterPro" id="IPR008555">
    <property type="entry name" value="SIKE"/>
</dbReference>
<protein>
    <recommendedName>
        <fullName evidence="7">FGFR1 oncogene partner 2 homolog</fullName>
    </recommendedName>
</protein>
<organism evidence="5 6">
    <name type="scientific">Octopus vulgaris</name>
    <name type="common">Common octopus</name>
    <dbReference type="NCBI Taxonomy" id="6645"/>
    <lineage>
        <taxon>Eukaryota</taxon>
        <taxon>Metazoa</taxon>
        <taxon>Spiralia</taxon>
        <taxon>Lophotrochozoa</taxon>
        <taxon>Mollusca</taxon>
        <taxon>Cephalopoda</taxon>
        <taxon>Coleoidea</taxon>
        <taxon>Octopodiformes</taxon>
        <taxon>Octopoda</taxon>
        <taxon>Incirrata</taxon>
        <taxon>Octopodidae</taxon>
        <taxon>Octopus</taxon>
    </lineage>
</organism>
<dbReference type="AlphaFoldDB" id="A0AA36B154"/>
<evidence type="ECO:0000256" key="4">
    <source>
        <dbReference type="SAM" id="MobiDB-lite"/>
    </source>
</evidence>